<feature type="region of interest" description="Head domain (RuvB-H)" evidence="9">
    <location>
        <begin position="258"/>
        <end position="335"/>
    </location>
</feature>
<feature type="binding site" evidence="9">
    <location>
        <position position="69"/>
    </location>
    <ligand>
        <name>Mg(2+)</name>
        <dbReference type="ChEBI" id="CHEBI:18420"/>
    </ligand>
</feature>
<dbReference type="Gene3D" id="3.40.50.300">
    <property type="entry name" value="P-loop containing nucleotide triphosphate hydrolases"/>
    <property type="match status" value="1"/>
</dbReference>
<keyword evidence="6 9" id="KW-0238">DNA-binding</keyword>
<dbReference type="PANTHER" id="PTHR42848">
    <property type="match status" value="1"/>
</dbReference>
<dbReference type="InterPro" id="IPR008823">
    <property type="entry name" value="RuvB_wg_C"/>
</dbReference>
<dbReference type="InterPro" id="IPR036390">
    <property type="entry name" value="WH_DNA-bd_sf"/>
</dbReference>
<evidence type="ECO:0000313" key="11">
    <source>
        <dbReference type="EMBL" id="WZL76733.1"/>
    </source>
</evidence>
<feature type="binding site" evidence="9">
    <location>
        <position position="23"/>
    </location>
    <ligand>
        <name>ATP</name>
        <dbReference type="ChEBI" id="CHEBI:30616"/>
    </ligand>
</feature>
<dbReference type="EMBL" id="CP121689">
    <property type="protein sequence ID" value="WZL76733.1"/>
    <property type="molecule type" value="Genomic_DNA"/>
</dbReference>
<evidence type="ECO:0000256" key="6">
    <source>
        <dbReference type="ARBA" id="ARBA00023125"/>
    </source>
</evidence>
<dbReference type="RefSeq" id="WP_369018897.1">
    <property type="nucleotide sequence ID" value="NZ_CP121689.1"/>
</dbReference>
<feature type="binding site" evidence="9">
    <location>
        <position position="174"/>
    </location>
    <ligand>
        <name>ATP</name>
        <dbReference type="ChEBI" id="CHEBI:30616"/>
    </ligand>
</feature>
<feature type="region of interest" description="Small ATPAse domain (RuvB-S)" evidence="9">
    <location>
        <begin position="185"/>
        <end position="255"/>
    </location>
</feature>
<dbReference type="Gene3D" id="1.10.8.60">
    <property type="match status" value="1"/>
</dbReference>
<feature type="binding site" evidence="9">
    <location>
        <position position="68"/>
    </location>
    <ligand>
        <name>ATP</name>
        <dbReference type="ChEBI" id="CHEBI:30616"/>
    </ligand>
</feature>
<evidence type="ECO:0000256" key="9">
    <source>
        <dbReference type="HAMAP-Rule" id="MF_00016"/>
    </source>
</evidence>
<feature type="domain" description="AAA+ ATPase" evidence="10">
    <location>
        <begin position="54"/>
        <end position="182"/>
    </location>
</feature>
<evidence type="ECO:0000256" key="4">
    <source>
        <dbReference type="ARBA" id="ARBA00022801"/>
    </source>
</evidence>
<gene>
    <name evidence="9 11" type="primary">ruvB</name>
    <name evidence="11" type="ORF">QBE54_03095</name>
</gene>
<dbReference type="Pfam" id="PF05496">
    <property type="entry name" value="RuvB_N"/>
    <property type="match status" value="1"/>
</dbReference>
<feature type="region of interest" description="Large ATPase domain (RuvB-L)" evidence="9">
    <location>
        <begin position="4"/>
        <end position="184"/>
    </location>
</feature>
<dbReference type="CDD" id="cd00009">
    <property type="entry name" value="AAA"/>
    <property type="match status" value="1"/>
</dbReference>
<dbReference type="EC" id="3.6.4.-" evidence="9"/>
<dbReference type="InterPro" id="IPR027417">
    <property type="entry name" value="P-loop_NTPase"/>
</dbReference>
<feature type="binding site" evidence="9">
    <location>
        <position position="70"/>
    </location>
    <ligand>
        <name>ATP</name>
        <dbReference type="ChEBI" id="CHEBI:30616"/>
    </ligand>
</feature>
<dbReference type="Proteomes" id="UP001461341">
    <property type="component" value="Chromosome"/>
</dbReference>
<feature type="binding site" evidence="9">
    <location>
        <position position="65"/>
    </location>
    <ligand>
        <name>ATP</name>
        <dbReference type="ChEBI" id="CHEBI:30616"/>
    </ligand>
</feature>
<feature type="binding site" evidence="9">
    <location>
        <position position="184"/>
    </location>
    <ligand>
        <name>ATP</name>
        <dbReference type="ChEBI" id="CHEBI:30616"/>
    </ligand>
</feature>
<feature type="binding site" evidence="9">
    <location>
        <position position="313"/>
    </location>
    <ligand>
        <name>DNA</name>
        <dbReference type="ChEBI" id="CHEBI:16991"/>
    </ligand>
</feature>
<feature type="binding site" evidence="9">
    <location>
        <position position="318"/>
    </location>
    <ligand>
        <name>DNA</name>
        <dbReference type="ChEBI" id="CHEBI:16991"/>
    </ligand>
</feature>
<reference evidence="11 12" key="1">
    <citation type="submission" date="2023-03" db="EMBL/GenBank/DDBJ databases">
        <title>Novel Species.</title>
        <authorList>
            <person name="Ma S."/>
        </authorList>
    </citation>
    <scope>NUCLEOTIDE SEQUENCE [LARGE SCALE GENOMIC DNA]</scope>
    <source>
        <strain evidence="11 12">B11</strain>
    </source>
</reference>
<evidence type="ECO:0000256" key="1">
    <source>
        <dbReference type="ARBA" id="ARBA00022490"/>
    </source>
</evidence>
<accession>A0ABZ2YCK5</accession>
<feature type="binding site" evidence="9">
    <location>
        <position position="69"/>
    </location>
    <ligand>
        <name>ATP</name>
        <dbReference type="ChEBI" id="CHEBI:30616"/>
    </ligand>
</feature>
<dbReference type="InterPro" id="IPR041445">
    <property type="entry name" value="AAA_lid_4"/>
</dbReference>
<keyword evidence="5 9" id="KW-0067">ATP-binding</keyword>
<organism evidence="11 12">
    <name type="scientific">Thermatribacter velox</name>
    <dbReference type="NCBI Taxonomy" id="3039681"/>
    <lineage>
        <taxon>Bacteria</taxon>
        <taxon>Pseudomonadati</taxon>
        <taxon>Atribacterota</taxon>
        <taxon>Atribacteria</taxon>
        <taxon>Atribacterales</taxon>
        <taxon>Thermatribacteraceae</taxon>
        <taxon>Thermatribacter</taxon>
    </lineage>
</organism>
<dbReference type="Pfam" id="PF17864">
    <property type="entry name" value="AAA_lid_4"/>
    <property type="match status" value="1"/>
</dbReference>
<evidence type="ECO:0000256" key="7">
    <source>
        <dbReference type="ARBA" id="ARBA00023172"/>
    </source>
</evidence>
<dbReference type="Pfam" id="PF05491">
    <property type="entry name" value="WHD_RuvB"/>
    <property type="match status" value="1"/>
</dbReference>
<comment type="subcellular location">
    <subcellularLocation>
        <location evidence="9">Cytoplasm</location>
    </subcellularLocation>
</comment>
<dbReference type="HAMAP" id="MF_00016">
    <property type="entry name" value="DNA_HJ_migration_RuvB"/>
    <property type="match status" value="1"/>
</dbReference>
<dbReference type="Gene3D" id="1.10.10.10">
    <property type="entry name" value="Winged helix-like DNA-binding domain superfamily/Winged helix DNA-binding domain"/>
    <property type="match status" value="1"/>
</dbReference>
<name>A0ABZ2YCK5_9BACT</name>
<dbReference type="PANTHER" id="PTHR42848:SF1">
    <property type="entry name" value="HOLLIDAY JUNCTION BRANCH MIGRATION COMPLEX SUBUNIT RUVB"/>
    <property type="match status" value="1"/>
</dbReference>
<comment type="similarity">
    <text evidence="9">Belongs to the RuvB family.</text>
</comment>
<dbReference type="SMART" id="SM00382">
    <property type="entry name" value="AAA"/>
    <property type="match status" value="1"/>
</dbReference>
<keyword evidence="3 9" id="KW-0227">DNA damage</keyword>
<keyword evidence="2 9" id="KW-0547">Nucleotide-binding</keyword>
<dbReference type="SUPFAM" id="SSF46785">
    <property type="entry name" value="Winged helix' DNA-binding domain"/>
    <property type="match status" value="1"/>
</dbReference>
<evidence type="ECO:0000256" key="5">
    <source>
        <dbReference type="ARBA" id="ARBA00022840"/>
    </source>
</evidence>
<comment type="catalytic activity">
    <reaction evidence="9">
        <text>ATP + H2O = ADP + phosphate + H(+)</text>
        <dbReference type="Rhea" id="RHEA:13065"/>
        <dbReference type="ChEBI" id="CHEBI:15377"/>
        <dbReference type="ChEBI" id="CHEBI:15378"/>
        <dbReference type="ChEBI" id="CHEBI:30616"/>
        <dbReference type="ChEBI" id="CHEBI:43474"/>
        <dbReference type="ChEBI" id="CHEBI:456216"/>
    </reaction>
</comment>
<feature type="binding site" evidence="9">
    <location>
        <position position="24"/>
    </location>
    <ligand>
        <name>ATP</name>
        <dbReference type="ChEBI" id="CHEBI:30616"/>
    </ligand>
</feature>
<keyword evidence="4 9" id="KW-0378">Hydrolase</keyword>
<dbReference type="InterPro" id="IPR036388">
    <property type="entry name" value="WH-like_DNA-bd_sf"/>
</dbReference>
<evidence type="ECO:0000256" key="8">
    <source>
        <dbReference type="ARBA" id="ARBA00023204"/>
    </source>
</evidence>
<keyword evidence="8 9" id="KW-0234">DNA repair</keyword>
<comment type="function">
    <text evidence="9">The RuvA-RuvB-RuvC complex processes Holliday junction (HJ) DNA during genetic recombination and DNA repair, while the RuvA-RuvB complex plays an important role in the rescue of blocked DNA replication forks via replication fork reversal (RFR). RuvA specifically binds to HJ cruciform DNA, conferring on it an open structure. The RuvB hexamer acts as an ATP-dependent pump, pulling dsDNA into and through the RuvAB complex. RuvB forms 2 homohexamers on either side of HJ DNA bound by 1 or 2 RuvA tetramers; 4 subunits per hexamer contact DNA at a time. Coordinated motions by a converter formed by DNA-disengaged RuvB subunits stimulates ATP hydrolysis and nucleotide exchange. Immobilization of the converter enables RuvB to convert the ATP-contained energy into a lever motion, pulling 2 nucleotides of DNA out of the RuvA tetramer per ATP hydrolyzed, thus driving DNA branch migration. The RuvB motors rotate together with the DNA substrate, which together with the progressing nucleotide cycle form the mechanistic basis for DNA recombination by continuous HJ branch migration. Branch migration allows RuvC to scan DNA until it finds its consensus sequence, where it cleaves and resolves cruciform DNA.</text>
</comment>
<comment type="caution">
    <text evidence="9">Lacks conserved residue(s) required for the propagation of feature annotation.</text>
</comment>
<sequence>MSEIAGGRFLKEILKRERDDFALRPRSLDEFVGQERLKRNLKVFISASLLRKEPLDHVLFYGPPGLGKTTLAFIIAEELGREIRCFSGPTFSRAGDIASVLTSIGEGDVVFIDEIHRLPRPCEEVLYTAMEDFAIDVLVGKGPGTRSIRLSLPPFTLVGATTRLSLVSAPLRNRFGITEKLDFYSQSELQEIIKNTATQFGMNLREEAVAEIASRSRGTPRIAKRLLRRVRDFADYYRKKEIDGSFVRKVFRALDVDELGLSWADRNLLRVLKEKFGGGPTGLNSLATAMNEDVLTLENFYEPYLIKLGFLARTARGRVLTSQGEQYLQRFDQNG</sequence>
<dbReference type="InterPro" id="IPR003593">
    <property type="entry name" value="AAA+_ATPase"/>
</dbReference>
<evidence type="ECO:0000313" key="12">
    <source>
        <dbReference type="Proteomes" id="UP001461341"/>
    </source>
</evidence>
<evidence type="ECO:0000256" key="2">
    <source>
        <dbReference type="ARBA" id="ARBA00022741"/>
    </source>
</evidence>
<comment type="subunit">
    <text evidence="9">Homohexamer. Forms an RuvA(8)-RuvB(12)-Holliday junction (HJ) complex. HJ DNA is sandwiched between 2 RuvA tetramers; dsDNA enters through RuvA and exits via RuvB. An RuvB hexamer assembles on each DNA strand where it exits the tetramer. Each RuvB hexamer is contacted by two RuvA subunits (via domain III) on 2 adjacent RuvB subunits; this complex drives branch migration. In the full resolvosome a probable DNA-RuvA(4)-RuvB(12)-RuvC(2) complex forms which resolves the HJ.</text>
</comment>
<dbReference type="NCBIfam" id="TIGR00635">
    <property type="entry name" value="ruvB"/>
    <property type="match status" value="1"/>
</dbReference>
<evidence type="ECO:0000256" key="3">
    <source>
        <dbReference type="ARBA" id="ARBA00022763"/>
    </source>
</evidence>
<evidence type="ECO:0000259" key="10">
    <source>
        <dbReference type="SMART" id="SM00382"/>
    </source>
</evidence>
<comment type="domain">
    <text evidence="9">Has 3 domains, the large (RuvB-L) and small ATPase (RuvB-S) domains and the C-terminal head (RuvB-H) domain. The head domain binds DNA, while the ATPase domains jointly bind ATP, ADP or are empty depending on the state of the subunit in the translocation cycle. During a single DNA translocation step the structure of each domain remains the same, but their relative positions change.</text>
</comment>
<proteinExistence type="inferred from homology"/>
<dbReference type="SUPFAM" id="SSF52540">
    <property type="entry name" value="P-loop containing nucleoside triphosphate hydrolases"/>
    <property type="match status" value="1"/>
</dbReference>
<feature type="binding site" evidence="9">
    <location>
        <begin position="131"/>
        <end position="133"/>
    </location>
    <ligand>
        <name>ATP</name>
        <dbReference type="ChEBI" id="CHEBI:30616"/>
    </ligand>
</feature>
<dbReference type="InterPro" id="IPR008824">
    <property type="entry name" value="RuvB-like_N"/>
</dbReference>
<dbReference type="NCBIfam" id="NF000868">
    <property type="entry name" value="PRK00080.1"/>
    <property type="match status" value="1"/>
</dbReference>
<dbReference type="GO" id="GO:0003678">
    <property type="term" value="F:DNA helicase activity"/>
    <property type="evidence" value="ECO:0007669"/>
    <property type="project" value="UniProtKB-EC"/>
</dbReference>
<dbReference type="GO" id="GO:0016787">
    <property type="term" value="F:hydrolase activity"/>
    <property type="evidence" value="ECO:0007669"/>
    <property type="project" value="UniProtKB-KW"/>
</dbReference>
<keyword evidence="7 9" id="KW-0233">DNA recombination</keyword>
<keyword evidence="12" id="KW-1185">Reference proteome</keyword>
<keyword evidence="1 9" id="KW-0963">Cytoplasm</keyword>
<feature type="binding site" evidence="9">
    <location>
        <position position="221"/>
    </location>
    <ligand>
        <name>ATP</name>
        <dbReference type="ChEBI" id="CHEBI:30616"/>
    </ligand>
</feature>
<protein>
    <recommendedName>
        <fullName evidence="9">Holliday junction branch migration complex subunit RuvB</fullName>
        <ecNumber evidence="9">3.6.4.-</ecNumber>
    </recommendedName>
</protein>
<dbReference type="InterPro" id="IPR004605">
    <property type="entry name" value="DNA_helicase_Holl-junc_RuvB"/>
</dbReference>
<keyword evidence="11" id="KW-0347">Helicase</keyword>